<reference evidence="2 3" key="1">
    <citation type="submission" date="2019-05" db="EMBL/GenBank/DDBJ databases">
        <title>The Complete Genome Sequence of the n-alkane-degrading Desulfoglaeba alkanexedens ALDC reveals multiple alkylsuccinate synthase gene clusters.</title>
        <authorList>
            <person name="Callaghan A.V."/>
            <person name="Davidova I.A."/>
            <person name="Duncan K.E."/>
            <person name="Morris B."/>
            <person name="McInerney M.J."/>
        </authorList>
    </citation>
    <scope>NUCLEOTIDE SEQUENCE [LARGE SCALE GENOMIC DNA]</scope>
    <source>
        <strain evidence="2 3">ALDC</strain>
    </source>
</reference>
<dbReference type="AlphaFoldDB" id="A0A4P8L3K9"/>
<organism evidence="2 3">
    <name type="scientific">Desulfoglaeba alkanexedens ALDC</name>
    <dbReference type="NCBI Taxonomy" id="980445"/>
    <lineage>
        <taxon>Bacteria</taxon>
        <taxon>Pseudomonadati</taxon>
        <taxon>Thermodesulfobacteriota</taxon>
        <taxon>Syntrophobacteria</taxon>
        <taxon>Syntrophobacterales</taxon>
        <taxon>Syntrophobacteraceae</taxon>
        <taxon>Desulfoglaeba</taxon>
    </lineage>
</organism>
<dbReference type="Gene3D" id="2.60.120.10">
    <property type="entry name" value="Jelly Rolls"/>
    <property type="match status" value="1"/>
</dbReference>
<feature type="domain" description="Cupin type-2" evidence="1">
    <location>
        <begin position="33"/>
        <end position="99"/>
    </location>
</feature>
<dbReference type="RefSeq" id="WP_137424792.1">
    <property type="nucleotide sequence ID" value="NZ_CP040098.1"/>
</dbReference>
<dbReference type="InterPro" id="IPR013096">
    <property type="entry name" value="Cupin_2"/>
</dbReference>
<dbReference type="SUPFAM" id="SSF51182">
    <property type="entry name" value="RmlC-like cupins"/>
    <property type="match status" value="1"/>
</dbReference>
<proteinExistence type="predicted"/>
<dbReference type="EMBL" id="CP040098">
    <property type="protein sequence ID" value="QCQ22537.1"/>
    <property type="molecule type" value="Genomic_DNA"/>
</dbReference>
<keyword evidence="3" id="KW-1185">Reference proteome</keyword>
<dbReference type="Pfam" id="PF07883">
    <property type="entry name" value="Cupin_2"/>
    <property type="match status" value="1"/>
</dbReference>
<gene>
    <name evidence="2" type="ORF">FDQ92_10390</name>
</gene>
<dbReference type="OrthoDB" id="9796319at2"/>
<dbReference type="InterPro" id="IPR014710">
    <property type="entry name" value="RmlC-like_jellyroll"/>
</dbReference>
<evidence type="ECO:0000313" key="2">
    <source>
        <dbReference type="EMBL" id="QCQ22537.1"/>
    </source>
</evidence>
<accession>A0A4P8L3K9</accession>
<sequence>MKKVNLFEANDFDPKALKRLLVHDSPYFKILNFNFKPGQELPVHAHDIEGQVSLTVIEGKGLFLGKDGATLPAAAGDVLVCDIAEPHGLRAETDLRLLVTIAPPI</sequence>
<protein>
    <submittedName>
        <fullName evidence="2">Cupin domain-containing protein</fullName>
    </submittedName>
</protein>
<name>A0A4P8L3K9_9BACT</name>
<reference evidence="2 3" key="2">
    <citation type="submission" date="2019-05" db="EMBL/GenBank/DDBJ databases">
        <authorList>
            <person name="Suflita J.M."/>
            <person name="Marks C.R."/>
        </authorList>
    </citation>
    <scope>NUCLEOTIDE SEQUENCE [LARGE SCALE GENOMIC DNA]</scope>
    <source>
        <strain evidence="2 3">ALDC</strain>
    </source>
</reference>
<dbReference type="InterPro" id="IPR011051">
    <property type="entry name" value="RmlC_Cupin_sf"/>
</dbReference>
<evidence type="ECO:0000259" key="1">
    <source>
        <dbReference type="Pfam" id="PF07883"/>
    </source>
</evidence>
<dbReference type="KEGG" id="dax:FDQ92_10390"/>
<dbReference type="Proteomes" id="UP000298602">
    <property type="component" value="Chromosome"/>
</dbReference>
<evidence type="ECO:0000313" key="3">
    <source>
        <dbReference type="Proteomes" id="UP000298602"/>
    </source>
</evidence>